<name>A0A2K9ERI7_9RHOB</name>
<gene>
    <name evidence="1" type="ORF">CUV01_08330</name>
</gene>
<keyword evidence="1" id="KW-0282">Flagellum</keyword>
<dbReference type="OrthoDB" id="7824597at2"/>
<accession>A0A2K9ERI7</accession>
<keyword evidence="1" id="KW-0966">Cell projection</keyword>
<dbReference type="RefSeq" id="WP_101460066.1">
    <property type="nucleotide sequence ID" value="NZ_CP025408.1"/>
</dbReference>
<dbReference type="KEGG" id="paro:CUV01_08330"/>
<dbReference type="SUPFAM" id="SSF158837">
    <property type="entry name" value="AGR C 984p-like"/>
    <property type="match status" value="1"/>
</dbReference>
<keyword evidence="1" id="KW-0969">Cilium</keyword>
<evidence type="ECO:0000313" key="2">
    <source>
        <dbReference type="Proteomes" id="UP000233742"/>
    </source>
</evidence>
<proteinExistence type="predicted"/>
<dbReference type="Proteomes" id="UP000233742">
    <property type="component" value="Chromosome"/>
</dbReference>
<reference evidence="1 2" key="1">
    <citation type="submission" date="2017-12" db="EMBL/GenBank/DDBJ databases">
        <authorList>
            <person name="Hurst M.R.H."/>
        </authorList>
    </citation>
    <scope>NUCLEOTIDE SEQUENCE [LARGE SCALE GENOMIC DNA]</scope>
    <source>
        <strain evidence="1 2">BM15</strain>
    </source>
</reference>
<protein>
    <submittedName>
        <fullName evidence="1">Flagellar protein</fullName>
    </submittedName>
</protein>
<dbReference type="Gene3D" id="1.10.3700.10">
    <property type="entry name" value="AGR C 984p-like"/>
    <property type="match status" value="1"/>
</dbReference>
<dbReference type="InterPro" id="IPR010626">
    <property type="entry name" value="DUF1217"/>
</dbReference>
<dbReference type="Pfam" id="PF06748">
    <property type="entry name" value="DUF1217"/>
    <property type="match status" value="1"/>
</dbReference>
<dbReference type="EMBL" id="CP025408">
    <property type="protein sequence ID" value="AUH33396.1"/>
    <property type="molecule type" value="Genomic_DNA"/>
</dbReference>
<dbReference type="InterPro" id="IPR023157">
    <property type="entry name" value="AGR-C-984p-like_sf"/>
</dbReference>
<sequence>MSYQILTGTGGLAGWNMLQRTAAQQKQLLAADPLVARSTQYFRENIARTDQAADLVSDYRMLSVALGAHGLESDIGSKAFIRKILESPRSDDDALVNRLSDKRYLRLANSFGYDLGNQIVATPEFADRMINKYIDLEFERRVGEGDQNLRLSLNAQRELRQMAGRDSSENTMWYEVMGNPPLRKVFEQAFGFSSAYGRLPIDRQLAEFTAKAEAVFGSSSFDVIATEAGIDKLVQTFLLRSQLSEGGGASSYSIALTLLRG</sequence>
<dbReference type="AlphaFoldDB" id="A0A2K9ERI7"/>
<keyword evidence="2" id="KW-1185">Reference proteome</keyword>
<organism evidence="1 2">
    <name type="scientific">Paracoccus tegillarcae</name>
    <dbReference type="NCBI Taxonomy" id="1529068"/>
    <lineage>
        <taxon>Bacteria</taxon>
        <taxon>Pseudomonadati</taxon>
        <taxon>Pseudomonadota</taxon>
        <taxon>Alphaproteobacteria</taxon>
        <taxon>Rhodobacterales</taxon>
        <taxon>Paracoccaceae</taxon>
        <taxon>Paracoccus</taxon>
    </lineage>
</organism>
<evidence type="ECO:0000313" key="1">
    <source>
        <dbReference type="EMBL" id="AUH33396.1"/>
    </source>
</evidence>